<dbReference type="KEGG" id="fal:FRAAL3361"/>
<evidence type="ECO:0000313" key="5">
    <source>
        <dbReference type="EMBL" id="CAJ62005.1"/>
    </source>
</evidence>
<keyword evidence="2 5" id="KW-0436">Ligase</keyword>
<evidence type="ECO:0000259" key="3">
    <source>
        <dbReference type="Pfam" id="PF00501"/>
    </source>
</evidence>
<dbReference type="InterPro" id="IPR045851">
    <property type="entry name" value="AMP-bd_C_sf"/>
</dbReference>
<dbReference type="PANTHER" id="PTHR43201:SF5">
    <property type="entry name" value="MEDIUM-CHAIN ACYL-COA LIGASE ACSF2, MITOCHONDRIAL"/>
    <property type="match status" value="1"/>
</dbReference>
<comment type="similarity">
    <text evidence="1">Belongs to the ATP-dependent AMP-binding enzyme family.</text>
</comment>
<evidence type="ECO:0000256" key="1">
    <source>
        <dbReference type="ARBA" id="ARBA00006432"/>
    </source>
</evidence>
<evidence type="ECO:0000313" key="6">
    <source>
        <dbReference type="Proteomes" id="UP000000657"/>
    </source>
</evidence>
<dbReference type="InterPro" id="IPR000873">
    <property type="entry name" value="AMP-dep_synth/lig_dom"/>
</dbReference>
<feature type="domain" description="AMP-binding enzyme C-terminal" evidence="4">
    <location>
        <begin position="431"/>
        <end position="506"/>
    </location>
</feature>
<dbReference type="HOGENOM" id="CLU_000022_59_7_11"/>
<dbReference type="SUPFAM" id="SSF56801">
    <property type="entry name" value="Acetyl-CoA synthetase-like"/>
    <property type="match status" value="1"/>
</dbReference>
<dbReference type="RefSeq" id="WP_011604508.1">
    <property type="nucleotide sequence ID" value="NC_008278.1"/>
</dbReference>
<protein>
    <submittedName>
        <fullName evidence="5">Short-chain-fatty-acid--CoA ligase (Acyl-CoA synthetase) (FadK-like)</fullName>
        <ecNumber evidence="5">6.2.1.-</ecNumber>
    </submittedName>
</protein>
<dbReference type="Gene3D" id="3.40.50.12780">
    <property type="entry name" value="N-terminal domain of ligase-like"/>
    <property type="match status" value="1"/>
</dbReference>
<reference evidence="5 6" key="1">
    <citation type="journal article" date="2007" name="Genome Res.">
        <title>Genome characteristics of facultatively symbiotic Frankia sp. strains reflect host range and host plant biogeography.</title>
        <authorList>
            <person name="Normand P."/>
            <person name="Lapierre P."/>
            <person name="Tisa L.S."/>
            <person name="Gogarten J.P."/>
            <person name="Alloisio N."/>
            <person name="Bagnarol E."/>
            <person name="Bassi C.A."/>
            <person name="Berry A.M."/>
            <person name="Bickhart D.M."/>
            <person name="Choisne N."/>
            <person name="Couloux A."/>
            <person name="Cournoyer B."/>
            <person name="Cruveiller S."/>
            <person name="Daubin V."/>
            <person name="Demange N."/>
            <person name="Francino M.P."/>
            <person name="Goltsman E."/>
            <person name="Huang Y."/>
            <person name="Kopp O.R."/>
            <person name="Labarre L."/>
            <person name="Lapidus A."/>
            <person name="Lavire C."/>
            <person name="Marechal J."/>
            <person name="Martinez M."/>
            <person name="Mastronunzio J.E."/>
            <person name="Mullin B.C."/>
            <person name="Niemann J."/>
            <person name="Pujic P."/>
            <person name="Rawnsley T."/>
            <person name="Rouy Z."/>
            <person name="Schenowitz C."/>
            <person name="Sellstedt A."/>
            <person name="Tavares F."/>
            <person name="Tomkins J.P."/>
            <person name="Vallenet D."/>
            <person name="Valverde C."/>
            <person name="Wall L.G."/>
            <person name="Wang Y."/>
            <person name="Medigue C."/>
            <person name="Benson D.R."/>
        </authorList>
    </citation>
    <scope>NUCLEOTIDE SEQUENCE [LARGE SCALE GENOMIC DNA]</scope>
    <source>
        <strain evidence="6">DSM 45986 / CECT 9034 / ACN14a</strain>
    </source>
</reference>
<dbReference type="Pfam" id="PF13193">
    <property type="entry name" value="AMP-binding_C"/>
    <property type="match status" value="1"/>
</dbReference>
<dbReference type="GO" id="GO:0006631">
    <property type="term" value="P:fatty acid metabolic process"/>
    <property type="evidence" value="ECO:0007669"/>
    <property type="project" value="TreeGrafter"/>
</dbReference>
<dbReference type="Proteomes" id="UP000000657">
    <property type="component" value="Chromosome"/>
</dbReference>
<accession>Q0RKF3</accession>
<proteinExistence type="inferred from homology"/>
<evidence type="ECO:0000256" key="2">
    <source>
        <dbReference type="ARBA" id="ARBA00022598"/>
    </source>
</evidence>
<dbReference type="GO" id="GO:0031956">
    <property type="term" value="F:medium-chain fatty acid-CoA ligase activity"/>
    <property type="evidence" value="ECO:0007669"/>
    <property type="project" value="TreeGrafter"/>
</dbReference>
<dbReference type="EMBL" id="CT573213">
    <property type="protein sequence ID" value="CAJ62005.1"/>
    <property type="molecule type" value="Genomic_DNA"/>
</dbReference>
<feature type="domain" description="AMP-dependent synthetase/ligase" evidence="3">
    <location>
        <begin position="24"/>
        <end position="381"/>
    </location>
</feature>
<sequence length="527" mass="57720">MAAVTTSASAVIPIDDLTFWEVCERRARLTPDRLMIVDERDRRITFGEFRDRAERVAAGLHQLGIGPGSRVTWQLPTRIETLLVCLALARLGAHQNPVIPAVRGREVGFALRQTGAEWVVLPGTWNGFDYVEMVSELDWSDAPRPRIVVVGVDDLPDGDPATLPAPPTDPREARWTFYTSGTTSEPKGVLHSDESLMWGGRGYAERMRLDADTVFAMQFAIAHIGGPNLFCFMFSVGIRTLSVERFDPSSLAELFRRHRVNLCGGSVAFGELLLREQRRRGAGRLLPDLRQLGGGAGPTPPAMFDQITAELGVTYIPAYGMTEVPMIAVGYPDDDVELRRGTDGAPVRGIEIRAARLDGTVADPGEEGELQIRGPQVCKGYRDPAQSAQAFVDGWLRTGDLGMVRPDGRIKLTGRIKDIIIRKGENISAREVEDLLGTHPLVARVAVVGLPDDERGERVCAVVERVPGQPDLDFAEMQRHLLAAGLGRYKLPEQLELTDELPTQGSMLKISKAAVRRELLARAGAGT</sequence>
<dbReference type="Gene3D" id="3.30.300.30">
    <property type="match status" value="1"/>
</dbReference>
<keyword evidence="6" id="KW-1185">Reference proteome</keyword>
<dbReference type="Pfam" id="PF00501">
    <property type="entry name" value="AMP-binding"/>
    <property type="match status" value="1"/>
</dbReference>
<dbReference type="PANTHER" id="PTHR43201">
    <property type="entry name" value="ACYL-COA SYNTHETASE"/>
    <property type="match status" value="1"/>
</dbReference>
<dbReference type="AlphaFoldDB" id="Q0RKF3"/>
<dbReference type="eggNOG" id="COG0318">
    <property type="taxonomic scope" value="Bacteria"/>
</dbReference>
<name>Q0RKF3_FRAAA</name>
<dbReference type="InterPro" id="IPR025110">
    <property type="entry name" value="AMP-bd_C"/>
</dbReference>
<evidence type="ECO:0000259" key="4">
    <source>
        <dbReference type="Pfam" id="PF13193"/>
    </source>
</evidence>
<gene>
    <name evidence="5" type="ordered locus">FRAAL3361</name>
</gene>
<dbReference type="InterPro" id="IPR042099">
    <property type="entry name" value="ANL_N_sf"/>
</dbReference>
<dbReference type="STRING" id="326424.FRAAL3361"/>
<dbReference type="EC" id="6.2.1.-" evidence="5"/>
<organism evidence="5 6">
    <name type="scientific">Frankia alni (strain DSM 45986 / CECT 9034 / ACN14a)</name>
    <dbReference type="NCBI Taxonomy" id="326424"/>
    <lineage>
        <taxon>Bacteria</taxon>
        <taxon>Bacillati</taxon>
        <taxon>Actinomycetota</taxon>
        <taxon>Actinomycetes</taxon>
        <taxon>Frankiales</taxon>
        <taxon>Frankiaceae</taxon>
        <taxon>Frankia</taxon>
    </lineage>
</organism>